<evidence type="ECO:0000259" key="1">
    <source>
        <dbReference type="Pfam" id="PF12728"/>
    </source>
</evidence>
<dbReference type="Pfam" id="PF12728">
    <property type="entry name" value="HTH_17"/>
    <property type="match status" value="1"/>
</dbReference>
<dbReference type="InterPro" id="IPR010093">
    <property type="entry name" value="SinI_DNA-bd"/>
</dbReference>
<dbReference type="RefSeq" id="WP_264842173.1">
    <property type="nucleotide sequence ID" value="NZ_AP025628.1"/>
</dbReference>
<name>A0AA35CLI4_9FIRM</name>
<feature type="domain" description="Helix-turn-helix" evidence="1">
    <location>
        <begin position="16"/>
        <end position="59"/>
    </location>
</feature>
<dbReference type="Gene3D" id="1.10.10.10">
    <property type="entry name" value="Winged helix-like DNA-binding domain superfamily/Winged helix DNA-binding domain"/>
    <property type="match status" value="1"/>
</dbReference>
<evidence type="ECO:0000313" key="2">
    <source>
        <dbReference type="EMBL" id="BDG61529.1"/>
    </source>
</evidence>
<keyword evidence="3" id="KW-1185">Reference proteome</keyword>
<dbReference type="AlphaFoldDB" id="A0AA35CLI4"/>
<gene>
    <name evidence="2" type="ORF">caldi_26190</name>
</gene>
<reference evidence="2" key="1">
    <citation type="submission" date="2022-03" db="EMBL/GenBank/DDBJ databases">
        <title>Complete genome sequence of Caldinitratiruptor microaerophilus.</title>
        <authorList>
            <person name="Mukaiyama R."/>
            <person name="Nishiyama T."/>
            <person name="Ueda K."/>
        </authorList>
    </citation>
    <scope>NUCLEOTIDE SEQUENCE</scope>
    <source>
        <strain evidence="2">JCM 16183</strain>
    </source>
</reference>
<proteinExistence type="predicted"/>
<dbReference type="InterPro" id="IPR041657">
    <property type="entry name" value="HTH_17"/>
</dbReference>
<dbReference type="InterPro" id="IPR036388">
    <property type="entry name" value="WH-like_DNA-bd_sf"/>
</dbReference>
<dbReference type="Proteomes" id="UP001163687">
    <property type="component" value="Chromosome"/>
</dbReference>
<evidence type="ECO:0000313" key="3">
    <source>
        <dbReference type="Proteomes" id="UP001163687"/>
    </source>
</evidence>
<dbReference type="KEGG" id="cmic:caldi_26190"/>
<dbReference type="NCBIfam" id="TIGR01764">
    <property type="entry name" value="excise"/>
    <property type="match status" value="1"/>
</dbReference>
<sequence>MELQAQAPGRFLRRRKAAEYCGVSLRTFDGWLAAGLPHLKIGNIILIDRDELERWLSAHRRGGYTASA</sequence>
<dbReference type="EMBL" id="AP025628">
    <property type="protein sequence ID" value="BDG61529.1"/>
    <property type="molecule type" value="Genomic_DNA"/>
</dbReference>
<protein>
    <recommendedName>
        <fullName evidence="1">Helix-turn-helix domain-containing protein</fullName>
    </recommendedName>
</protein>
<organism evidence="2 3">
    <name type="scientific">Caldinitratiruptor microaerophilus</name>
    <dbReference type="NCBI Taxonomy" id="671077"/>
    <lineage>
        <taxon>Bacteria</taxon>
        <taxon>Bacillati</taxon>
        <taxon>Bacillota</taxon>
        <taxon>Clostridia</taxon>
        <taxon>Eubacteriales</taxon>
        <taxon>Symbiobacteriaceae</taxon>
        <taxon>Caldinitratiruptor</taxon>
    </lineage>
</organism>
<dbReference type="SUPFAM" id="SSF46955">
    <property type="entry name" value="Putative DNA-binding domain"/>
    <property type="match status" value="1"/>
</dbReference>
<dbReference type="InterPro" id="IPR009061">
    <property type="entry name" value="DNA-bd_dom_put_sf"/>
</dbReference>
<accession>A0AA35CLI4</accession>
<dbReference type="GO" id="GO:0003677">
    <property type="term" value="F:DNA binding"/>
    <property type="evidence" value="ECO:0007669"/>
    <property type="project" value="InterPro"/>
</dbReference>